<dbReference type="EMBL" id="JAAMPJ010000009">
    <property type="protein sequence ID" value="NGY63369.1"/>
    <property type="molecule type" value="Genomic_DNA"/>
</dbReference>
<evidence type="ECO:0000256" key="2">
    <source>
        <dbReference type="ARBA" id="ARBA00022630"/>
    </source>
</evidence>
<dbReference type="PANTHER" id="PTHR10961:SF7">
    <property type="entry name" value="FAD DEPENDENT OXIDOREDUCTASE DOMAIN-CONTAINING PROTEIN"/>
    <property type="match status" value="1"/>
</dbReference>
<evidence type="ECO:0000256" key="3">
    <source>
        <dbReference type="ARBA" id="ARBA00022827"/>
    </source>
</evidence>
<dbReference type="Pfam" id="PF01266">
    <property type="entry name" value="DAO"/>
    <property type="match status" value="1"/>
</dbReference>
<keyword evidence="4 6" id="KW-0560">Oxidoreductase</keyword>
<dbReference type="InterPro" id="IPR006076">
    <property type="entry name" value="FAD-dep_OxRdtase"/>
</dbReference>
<comment type="caution">
    <text evidence="6">The sequence shown here is derived from an EMBL/GenBank/DDBJ whole genome shotgun (WGS) entry which is preliminary data.</text>
</comment>
<proteinExistence type="predicted"/>
<dbReference type="AlphaFoldDB" id="A0A7C9RUS2"/>
<dbReference type="GO" id="GO:0050660">
    <property type="term" value="F:flavin adenine dinucleotide binding"/>
    <property type="evidence" value="ECO:0007669"/>
    <property type="project" value="InterPro"/>
</dbReference>
<evidence type="ECO:0000256" key="4">
    <source>
        <dbReference type="ARBA" id="ARBA00023002"/>
    </source>
</evidence>
<dbReference type="Gene3D" id="3.50.50.60">
    <property type="entry name" value="FAD/NAD(P)-binding domain"/>
    <property type="match status" value="1"/>
</dbReference>
<protein>
    <submittedName>
        <fullName evidence="6">N-methyl-L-tryptophan oxidase</fullName>
        <ecNumber evidence="6">1.5.3.2</ecNumber>
    </submittedName>
</protein>
<dbReference type="EC" id="1.5.3.2" evidence="6"/>
<dbReference type="RefSeq" id="WP_166051660.1">
    <property type="nucleotide sequence ID" value="NZ_JAAMPJ010000009.1"/>
</dbReference>
<dbReference type="InterPro" id="IPR036188">
    <property type="entry name" value="FAD/NAD-bd_sf"/>
</dbReference>
<dbReference type="SUPFAM" id="SSF54373">
    <property type="entry name" value="FAD-linked reductases, C-terminal domain"/>
    <property type="match status" value="1"/>
</dbReference>
<dbReference type="Gene3D" id="3.30.9.10">
    <property type="entry name" value="D-Amino Acid Oxidase, subunit A, domain 2"/>
    <property type="match status" value="1"/>
</dbReference>
<dbReference type="GO" id="GO:0008115">
    <property type="term" value="F:sarcosine oxidase activity"/>
    <property type="evidence" value="ECO:0007669"/>
    <property type="project" value="TreeGrafter"/>
</dbReference>
<evidence type="ECO:0000313" key="6">
    <source>
        <dbReference type="EMBL" id="NGY63369.1"/>
    </source>
</evidence>
<reference evidence="6 7" key="1">
    <citation type="submission" date="2020-03" db="EMBL/GenBank/DDBJ databases">
        <title>Isolation and identification of active actinomycetes.</title>
        <authorList>
            <person name="Sun X."/>
        </authorList>
    </citation>
    <scope>NUCLEOTIDE SEQUENCE [LARGE SCALE GENOMIC DNA]</scope>
    <source>
        <strain evidence="6 7">NEAU-D13</strain>
    </source>
</reference>
<dbReference type="SUPFAM" id="SSF51905">
    <property type="entry name" value="FAD/NAD(P)-binding domain"/>
    <property type="match status" value="1"/>
</dbReference>
<dbReference type="Proteomes" id="UP000481360">
    <property type="component" value="Unassembled WGS sequence"/>
</dbReference>
<accession>A0A7C9RUS2</accession>
<name>A0A7C9RUS2_9PSEU</name>
<feature type="domain" description="FAD dependent oxidoreductase" evidence="5">
    <location>
        <begin position="8"/>
        <end position="349"/>
    </location>
</feature>
<organism evidence="6 7">
    <name type="scientific">Lentzea alba</name>
    <dbReference type="NCBI Taxonomy" id="2714351"/>
    <lineage>
        <taxon>Bacteria</taxon>
        <taxon>Bacillati</taxon>
        <taxon>Actinomycetota</taxon>
        <taxon>Actinomycetes</taxon>
        <taxon>Pseudonocardiales</taxon>
        <taxon>Pseudonocardiaceae</taxon>
        <taxon>Lentzea</taxon>
    </lineage>
</organism>
<dbReference type="InterPro" id="IPR002204">
    <property type="entry name" value="3-OH-isobutyrate_DH-rel_CS"/>
</dbReference>
<evidence type="ECO:0000313" key="7">
    <source>
        <dbReference type="Proteomes" id="UP000481360"/>
    </source>
</evidence>
<dbReference type="InterPro" id="IPR045170">
    <property type="entry name" value="MTOX"/>
</dbReference>
<dbReference type="PROSITE" id="PS00895">
    <property type="entry name" value="3_HYDROXYISOBUT_DH"/>
    <property type="match status" value="1"/>
</dbReference>
<evidence type="ECO:0000256" key="1">
    <source>
        <dbReference type="ARBA" id="ARBA00001974"/>
    </source>
</evidence>
<keyword evidence="7" id="KW-1185">Reference proteome</keyword>
<gene>
    <name evidence="6" type="primary">solA</name>
    <name evidence="6" type="ORF">G7043_31050</name>
</gene>
<dbReference type="NCBIfam" id="NF008425">
    <property type="entry name" value="PRK11259.1"/>
    <property type="match status" value="1"/>
</dbReference>
<comment type="cofactor">
    <cofactor evidence="1">
        <name>FAD</name>
        <dbReference type="ChEBI" id="CHEBI:57692"/>
    </cofactor>
</comment>
<dbReference type="PANTHER" id="PTHR10961">
    <property type="entry name" value="PEROXISOMAL SARCOSINE OXIDASE"/>
    <property type="match status" value="1"/>
</dbReference>
<evidence type="ECO:0000259" key="5">
    <source>
        <dbReference type="Pfam" id="PF01266"/>
    </source>
</evidence>
<keyword evidence="3" id="KW-0274">FAD</keyword>
<dbReference type="GO" id="GO:0050131">
    <property type="term" value="F:N-methyl-L-amino-acid oxidase activity"/>
    <property type="evidence" value="ECO:0007669"/>
    <property type="project" value="UniProtKB-EC"/>
</dbReference>
<keyword evidence="2" id="KW-0285">Flavoprotein</keyword>
<sequence>MSSGTVYDAIVIGLGGMGSAAAYRLAQRGKRVLGLEKFTPAHALGSSHGGSRITRQAYFEDPAYVPLLLRAHEMWDQIERDSGERIFHRVGGVLVGAPGSRTITGSRASAEQFGIGHELLDAQQIRERFPTMRPSPDEVALYEPGAGFVVPETAVRAHLALAARAGAELHFEEPVTHWEAGRVTTAEATYEAGHVVVCPGPWAPELLRDLEITFEIERQVQYYFTPAESFQDHPVYIWQREGSHFYGFPEIDGEVKVAFHTGGQPCTPVTIDRTVHPHEVEAITAATRPVMPGVTGRFERAATCMYTTTADEHFVIARHPDHDHVTVACGFSGHGFKFVPVVGEILADLTIDGATRHPIALFDPARLRGQA</sequence>